<dbReference type="OrthoDB" id="9813298at2"/>
<feature type="transmembrane region" description="Helical" evidence="7">
    <location>
        <begin position="156"/>
        <end position="178"/>
    </location>
</feature>
<evidence type="ECO:0000256" key="7">
    <source>
        <dbReference type="RuleBase" id="RU004379"/>
    </source>
</evidence>
<comment type="similarity">
    <text evidence="2 7">Belongs to the BI1 family.</text>
</comment>
<dbReference type="CDD" id="cd10433">
    <property type="entry name" value="YccA_like"/>
    <property type="match status" value="1"/>
</dbReference>
<dbReference type="RefSeq" id="WP_091533187.1">
    <property type="nucleotide sequence ID" value="NZ_FOOC01000005.1"/>
</dbReference>
<evidence type="ECO:0000256" key="3">
    <source>
        <dbReference type="ARBA" id="ARBA00022475"/>
    </source>
</evidence>
<evidence type="ECO:0000256" key="2">
    <source>
        <dbReference type="ARBA" id="ARBA00010350"/>
    </source>
</evidence>
<keyword evidence="8" id="KW-0378">Hydrolase</keyword>
<dbReference type="Proteomes" id="UP000199771">
    <property type="component" value="Unassembled WGS sequence"/>
</dbReference>
<feature type="transmembrane region" description="Helical" evidence="7">
    <location>
        <begin position="214"/>
        <end position="237"/>
    </location>
</feature>
<dbReference type="GO" id="GO:0008233">
    <property type="term" value="F:peptidase activity"/>
    <property type="evidence" value="ECO:0007669"/>
    <property type="project" value="UniProtKB-KW"/>
</dbReference>
<evidence type="ECO:0000256" key="6">
    <source>
        <dbReference type="ARBA" id="ARBA00023136"/>
    </source>
</evidence>
<evidence type="ECO:0000256" key="1">
    <source>
        <dbReference type="ARBA" id="ARBA00004651"/>
    </source>
</evidence>
<proteinExistence type="inferred from homology"/>
<evidence type="ECO:0000313" key="8">
    <source>
        <dbReference type="EMBL" id="SFF48051.1"/>
    </source>
</evidence>
<keyword evidence="5 7" id="KW-1133">Transmembrane helix</keyword>
<feature type="transmembrane region" description="Helical" evidence="7">
    <location>
        <begin position="95"/>
        <end position="115"/>
    </location>
</feature>
<reference evidence="8 9" key="1">
    <citation type="submission" date="2016-10" db="EMBL/GenBank/DDBJ databases">
        <authorList>
            <person name="de Groot N.N."/>
        </authorList>
    </citation>
    <scope>NUCLEOTIDE SEQUENCE [LARGE SCALE GENOMIC DNA]</scope>
    <source>
        <strain evidence="8 9">DSM 23609</strain>
    </source>
</reference>
<evidence type="ECO:0000256" key="5">
    <source>
        <dbReference type="ARBA" id="ARBA00022989"/>
    </source>
</evidence>
<keyword evidence="8" id="KW-0645">Protease</keyword>
<dbReference type="PANTHER" id="PTHR23291">
    <property type="entry name" value="BAX INHIBITOR-RELATED"/>
    <property type="match status" value="1"/>
</dbReference>
<dbReference type="EMBL" id="FOOC01000005">
    <property type="protein sequence ID" value="SFF48051.1"/>
    <property type="molecule type" value="Genomic_DNA"/>
</dbReference>
<name>A0A1I2J5S0_9GAMM</name>
<dbReference type="GO" id="GO:0005886">
    <property type="term" value="C:plasma membrane"/>
    <property type="evidence" value="ECO:0007669"/>
    <property type="project" value="UniProtKB-SubCell"/>
</dbReference>
<feature type="transmembrane region" description="Helical" evidence="7">
    <location>
        <begin position="121"/>
        <end position="144"/>
    </location>
</feature>
<feature type="transmembrane region" description="Helical" evidence="7">
    <location>
        <begin position="41"/>
        <end position="59"/>
    </location>
</feature>
<sequence length="244" mass="25758">MSWNENLRPVPVRVHEGAAIPSAPSRDVAVSSANKVLRNTYLLLSMTLLFSAAMATVSMAVGAPYGLGLVCSLVSLGLLWFVLPRTANSEAGIWVVFAVTGLLGFGLGPVISLYLKALANGAQVVAMAFGLTGAIFVGLSAYAVRTRRDFSFMRGFLFSGILLAFVLSLGVLVASLFGVDLQPLALAISAMFALLMCGLILYQTGEIVNGGETNYVLATVSLYVSIYNLFTSLLHLFGFASGDE</sequence>
<dbReference type="AlphaFoldDB" id="A0A1I2J5S0"/>
<evidence type="ECO:0000313" key="9">
    <source>
        <dbReference type="Proteomes" id="UP000199771"/>
    </source>
</evidence>
<comment type="subcellular location">
    <subcellularLocation>
        <location evidence="1">Cell membrane</location>
        <topology evidence="1">Multi-pass membrane protein</topology>
    </subcellularLocation>
</comment>
<organism evidence="8 9">
    <name type="scientific">Fontimonas thermophila</name>
    <dbReference type="NCBI Taxonomy" id="1076937"/>
    <lineage>
        <taxon>Bacteria</taxon>
        <taxon>Pseudomonadati</taxon>
        <taxon>Pseudomonadota</taxon>
        <taxon>Gammaproteobacteria</taxon>
        <taxon>Nevskiales</taxon>
        <taxon>Nevskiaceae</taxon>
        <taxon>Fontimonas</taxon>
    </lineage>
</organism>
<keyword evidence="6 7" id="KW-0472">Membrane</keyword>
<feature type="transmembrane region" description="Helical" evidence="7">
    <location>
        <begin position="65"/>
        <end position="83"/>
    </location>
</feature>
<dbReference type="InterPro" id="IPR006214">
    <property type="entry name" value="Bax_inhibitor_1-related"/>
</dbReference>
<keyword evidence="4 7" id="KW-0812">Transmembrane</keyword>
<keyword evidence="3" id="KW-1003">Cell membrane</keyword>
<keyword evidence="9" id="KW-1185">Reference proteome</keyword>
<dbReference type="Pfam" id="PF01027">
    <property type="entry name" value="Bax1-I"/>
    <property type="match status" value="1"/>
</dbReference>
<gene>
    <name evidence="8" type="ORF">SAMN04488120_105100</name>
</gene>
<protein>
    <submittedName>
        <fullName evidence="8">Modulator of FtsH protease</fullName>
    </submittedName>
</protein>
<feature type="transmembrane region" description="Helical" evidence="7">
    <location>
        <begin position="184"/>
        <end position="202"/>
    </location>
</feature>
<evidence type="ECO:0000256" key="4">
    <source>
        <dbReference type="ARBA" id="ARBA00022692"/>
    </source>
</evidence>
<dbReference type="PANTHER" id="PTHR23291:SF115">
    <property type="entry name" value="MODULATOR OF FTSH PROTEASE YCCA"/>
    <property type="match status" value="1"/>
</dbReference>
<accession>A0A1I2J5S0</accession>
<dbReference type="GO" id="GO:0006508">
    <property type="term" value="P:proteolysis"/>
    <property type="evidence" value="ECO:0007669"/>
    <property type="project" value="UniProtKB-KW"/>
</dbReference>
<dbReference type="STRING" id="1076937.SAMN04488120_105100"/>